<feature type="region of interest" description="Disordered" evidence="1">
    <location>
        <begin position="82"/>
        <end position="101"/>
    </location>
</feature>
<dbReference type="GeneID" id="301849257"/>
<accession>A0A3N2GYC7</accession>
<protein>
    <submittedName>
        <fullName evidence="2">Uncharacterized protein</fullName>
    </submittedName>
</protein>
<evidence type="ECO:0000256" key="1">
    <source>
        <dbReference type="SAM" id="MobiDB-lite"/>
    </source>
</evidence>
<dbReference type="Proteomes" id="UP000274843">
    <property type="component" value="Unassembled WGS sequence"/>
</dbReference>
<dbReference type="AlphaFoldDB" id="A0A3N2GYC7"/>
<proteinExistence type="predicted"/>
<sequence length="279" mass="30763">METDEEIRIFVDGEDIGWVQDLRGDARHRRRQDGVLHPDPDEVIRAGRDSQQWMEGIHRLVRRLMDAQKRVEEKLPRILSGEIERATETPADPAAHGLDSDDVPDAPGLLELVENLTPALERTAVTLQEAVTDFTAVSLLLGEYGARAGEQGNDPAAYKATILKMAEVITEPARKLERSASNAQRDIAETDKLIREVKNVLDQTVQSPVLDELRAGFRKALGEVGDIDKVAGLMDDLARQIAGAESISLILKNAVRPARRAVLMLRDAARMAASWGTVI</sequence>
<gene>
    <name evidence="2" type="ORF">EDD35_4053</name>
</gene>
<organism evidence="2 3">
    <name type="scientific">Amycolatopsis thermoflava</name>
    <dbReference type="NCBI Taxonomy" id="84480"/>
    <lineage>
        <taxon>Bacteria</taxon>
        <taxon>Bacillati</taxon>
        <taxon>Actinomycetota</taxon>
        <taxon>Actinomycetes</taxon>
        <taxon>Pseudonocardiales</taxon>
        <taxon>Pseudonocardiaceae</taxon>
        <taxon>Amycolatopsis</taxon>
        <taxon>Amycolatopsis methanolica group</taxon>
    </lineage>
</organism>
<evidence type="ECO:0000313" key="2">
    <source>
        <dbReference type="EMBL" id="ROS41684.1"/>
    </source>
</evidence>
<dbReference type="RefSeq" id="WP_148085717.1">
    <property type="nucleotide sequence ID" value="NZ_RKHY01000001.1"/>
</dbReference>
<dbReference type="EMBL" id="RKHY01000001">
    <property type="protein sequence ID" value="ROS41684.1"/>
    <property type="molecule type" value="Genomic_DNA"/>
</dbReference>
<keyword evidence="3" id="KW-1185">Reference proteome</keyword>
<name>A0A3N2GYC7_9PSEU</name>
<reference evidence="2 3" key="1">
    <citation type="submission" date="2018-11" db="EMBL/GenBank/DDBJ databases">
        <title>Sequencing the genomes of 1000 actinobacteria strains.</title>
        <authorList>
            <person name="Klenk H.-P."/>
        </authorList>
    </citation>
    <scope>NUCLEOTIDE SEQUENCE [LARGE SCALE GENOMIC DNA]</scope>
    <source>
        <strain evidence="2 3">DSM 44348</strain>
    </source>
</reference>
<comment type="caution">
    <text evidence="2">The sequence shown here is derived from an EMBL/GenBank/DDBJ whole genome shotgun (WGS) entry which is preliminary data.</text>
</comment>
<evidence type="ECO:0000313" key="3">
    <source>
        <dbReference type="Proteomes" id="UP000274843"/>
    </source>
</evidence>